<dbReference type="AlphaFoldDB" id="A0A8A1MN07"/>
<evidence type="ECO:0000313" key="3">
    <source>
        <dbReference type="Proteomes" id="UP000663671"/>
    </source>
</evidence>
<dbReference type="EMBL" id="CP069115">
    <property type="protein sequence ID" value="QSS66002.1"/>
    <property type="molecule type" value="Genomic_DNA"/>
</dbReference>
<protein>
    <submittedName>
        <fullName evidence="2">Uncharacterized protein</fullName>
    </submittedName>
</protein>
<name>A0A8A1MN07_AJECA</name>
<gene>
    <name evidence="2" type="ORF">I7I51_06853</name>
</gene>
<evidence type="ECO:0000256" key="1">
    <source>
        <dbReference type="SAM" id="MobiDB-lite"/>
    </source>
</evidence>
<dbReference type="VEuPathDB" id="FungiDB:I7I51_06853"/>
<proteinExistence type="predicted"/>
<organism evidence="2 3">
    <name type="scientific">Ajellomyces capsulatus</name>
    <name type="common">Darling's disease fungus</name>
    <name type="synonym">Histoplasma capsulatum</name>
    <dbReference type="NCBI Taxonomy" id="5037"/>
    <lineage>
        <taxon>Eukaryota</taxon>
        <taxon>Fungi</taxon>
        <taxon>Dikarya</taxon>
        <taxon>Ascomycota</taxon>
        <taxon>Pezizomycotina</taxon>
        <taxon>Eurotiomycetes</taxon>
        <taxon>Eurotiomycetidae</taxon>
        <taxon>Onygenales</taxon>
        <taxon>Ajellomycetaceae</taxon>
        <taxon>Histoplasma</taxon>
    </lineage>
</organism>
<evidence type="ECO:0000313" key="2">
    <source>
        <dbReference type="EMBL" id="QSS66002.1"/>
    </source>
</evidence>
<feature type="region of interest" description="Disordered" evidence="1">
    <location>
        <begin position="1"/>
        <end position="128"/>
    </location>
</feature>
<feature type="compositionally biased region" description="Polar residues" evidence="1">
    <location>
        <begin position="102"/>
        <end position="113"/>
    </location>
</feature>
<reference evidence="2" key="1">
    <citation type="submission" date="2021-01" db="EMBL/GenBank/DDBJ databases">
        <title>Chromosome-level genome assembly of a human fungal pathogen reveals clustering of transcriptionally co-regulated genes.</title>
        <authorList>
            <person name="Voorhies M."/>
            <person name="Cohen S."/>
            <person name="Shea T.P."/>
            <person name="Petrus S."/>
            <person name="Munoz J.F."/>
            <person name="Poplawski S."/>
            <person name="Goldman W.E."/>
            <person name="Michael T."/>
            <person name="Cuomo C.A."/>
            <person name="Sil A."/>
            <person name="Beyhan S."/>
        </authorList>
    </citation>
    <scope>NUCLEOTIDE SEQUENCE</scope>
    <source>
        <strain evidence="2">WU24</strain>
    </source>
</reference>
<dbReference type="Proteomes" id="UP000663671">
    <property type="component" value="Chromosome 3"/>
</dbReference>
<feature type="compositionally biased region" description="Polar residues" evidence="1">
    <location>
        <begin position="1"/>
        <end position="11"/>
    </location>
</feature>
<feature type="compositionally biased region" description="Low complexity" evidence="1">
    <location>
        <begin position="23"/>
        <end position="41"/>
    </location>
</feature>
<sequence>MSVGSGVNVTTAPAPAMLTPNDNSSNNVHVPSLSSSSSSISDSEHDRKSRAKRPRLARREPSASILVPRNHPEIEIEEEEFPPDDARAMSPRSKSRRRGETSQRCSRNSSATSRDLAIDVEGPGGTHR</sequence>
<accession>A0A8A1MN07</accession>